<proteinExistence type="predicted"/>
<sequence length="93" mass="10719">MEKPTINYALAYQKFRGELNSHIAAMQQRIPIPTYMVEGILAGILADVRSAVISENSLEVDAYRENLDKYYENREKELNDEILKLKAKDEEKA</sequence>
<reference evidence="2 4" key="1">
    <citation type="submission" date="2011-06" db="EMBL/GenBank/DDBJ databases">
        <authorList>
            <person name="Harkins D.M."/>
            <person name="Madupu R."/>
            <person name="Durkin A.S."/>
            <person name="Torralba M."/>
            <person name="Methe B."/>
            <person name="Sutton G.G."/>
            <person name="Nelson K.E."/>
        </authorList>
    </citation>
    <scope>NUCLEOTIDE SEQUENCE [LARGE SCALE GENOMIC DNA]</scope>
    <source>
        <strain evidence="2 4">SK1060</strain>
    </source>
</reference>
<accession>F9P914</accession>
<evidence type="ECO:0000313" key="3">
    <source>
        <dbReference type="EMBL" id="GAD43996.1"/>
    </source>
</evidence>
<evidence type="ECO:0000313" key="2">
    <source>
        <dbReference type="EMBL" id="EGV07891.1"/>
    </source>
</evidence>
<keyword evidence="1" id="KW-0175">Coiled coil</keyword>
<organism evidence="2 4">
    <name type="scientific">Streptococcus constellatus subsp. pharyngis SK1060 = CCUG 46377</name>
    <dbReference type="NCBI Taxonomy" id="1035184"/>
    <lineage>
        <taxon>Bacteria</taxon>
        <taxon>Bacillati</taxon>
        <taxon>Bacillota</taxon>
        <taxon>Bacilli</taxon>
        <taxon>Lactobacillales</taxon>
        <taxon>Streptococcaceae</taxon>
        <taxon>Streptococcus</taxon>
        <taxon>Streptococcus anginosus group</taxon>
    </lineage>
</organism>
<evidence type="ECO:0000256" key="1">
    <source>
        <dbReference type="SAM" id="Coils"/>
    </source>
</evidence>
<dbReference type="EMBL" id="BASX01000003">
    <property type="protein sequence ID" value="GAD43996.1"/>
    <property type="molecule type" value="Genomic_DNA"/>
</dbReference>
<keyword evidence="5" id="KW-1185">Reference proteome</keyword>
<name>F9P914_STRCV</name>
<dbReference type="Proteomes" id="UP000003287">
    <property type="component" value="Unassembled WGS sequence"/>
</dbReference>
<feature type="coiled-coil region" evidence="1">
    <location>
        <begin position="60"/>
        <end position="91"/>
    </location>
</feature>
<dbReference type="EMBL" id="AFUP01000006">
    <property type="protein sequence ID" value="EGV07891.1"/>
    <property type="molecule type" value="Genomic_DNA"/>
</dbReference>
<gene>
    <name evidence="3" type="ORF">ANG5_0524</name>
    <name evidence="2" type="ORF">HMPREF1042_1323</name>
</gene>
<dbReference type="AlphaFoldDB" id="F9P914"/>
<reference evidence="3 5" key="2">
    <citation type="submission" date="2013-09" db="EMBL/GenBank/DDBJ databases">
        <title>Genome Sequences of seven clinical isolates and type strains of anginosus group streptococci.</title>
        <authorList>
            <person name="Maruyama F."/>
            <person name="Sakurai A."/>
            <person name="Ogura Y."/>
            <person name="Homma H."/>
            <person name="Takahashi N."/>
            <person name="Ohtsubo Y."/>
            <person name="Hoshino T."/>
            <person name="Okahashi N."/>
            <person name="Nakagawa I."/>
            <person name="Kimura S."/>
            <person name="Fujiwara T."/>
            <person name="Hayashi T."/>
            <person name="Shintani S."/>
        </authorList>
    </citation>
    <scope>NUCLEOTIDE SEQUENCE [LARGE SCALE GENOMIC DNA]</scope>
    <source>
        <strain evidence="3">CCUG 46377</strain>
        <strain evidence="5">CCUG46377</strain>
    </source>
</reference>
<evidence type="ECO:0000313" key="4">
    <source>
        <dbReference type="Proteomes" id="UP000003287"/>
    </source>
</evidence>
<protein>
    <submittedName>
        <fullName evidence="2">Toxin-antitoxin system, toxin component domain protein</fullName>
    </submittedName>
</protein>
<evidence type="ECO:0000313" key="5">
    <source>
        <dbReference type="Proteomes" id="UP000016985"/>
    </source>
</evidence>
<dbReference type="RefSeq" id="WP_006268680.1">
    <property type="nucleotide sequence ID" value="NZ_BASX01000003.1"/>
</dbReference>
<dbReference type="eggNOG" id="ENOG50348K7">
    <property type="taxonomic scope" value="Bacteria"/>
</dbReference>
<dbReference type="Proteomes" id="UP000016985">
    <property type="component" value="Unassembled WGS sequence"/>
</dbReference>